<keyword evidence="2" id="KW-0812">Transmembrane</keyword>
<gene>
    <name evidence="4" type="ORF">HNR11_001681</name>
</gene>
<organism evidence="4 5">
    <name type="scientific">Nesterenkonia sandarakina</name>
    <dbReference type="NCBI Taxonomy" id="272918"/>
    <lineage>
        <taxon>Bacteria</taxon>
        <taxon>Bacillati</taxon>
        <taxon>Actinomycetota</taxon>
        <taxon>Actinomycetes</taxon>
        <taxon>Micrococcales</taxon>
        <taxon>Micrococcaceae</taxon>
        <taxon>Nesterenkonia</taxon>
    </lineage>
</organism>
<feature type="region of interest" description="Disordered" evidence="1">
    <location>
        <begin position="1"/>
        <end position="20"/>
    </location>
</feature>
<dbReference type="InterPro" id="IPR009936">
    <property type="entry name" value="DUF1468"/>
</dbReference>
<evidence type="ECO:0000256" key="2">
    <source>
        <dbReference type="SAM" id="Phobius"/>
    </source>
</evidence>
<dbReference type="EMBL" id="JACCFQ010000001">
    <property type="protein sequence ID" value="NYJ17147.1"/>
    <property type="molecule type" value="Genomic_DNA"/>
</dbReference>
<evidence type="ECO:0000256" key="1">
    <source>
        <dbReference type="SAM" id="MobiDB-lite"/>
    </source>
</evidence>
<proteinExistence type="predicted"/>
<dbReference type="Pfam" id="PF07331">
    <property type="entry name" value="TctB"/>
    <property type="match status" value="1"/>
</dbReference>
<feature type="transmembrane region" description="Helical" evidence="2">
    <location>
        <begin position="146"/>
        <end position="168"/>
    </location>
</feature>
<protein>
    <recommendedName>
        <fullName evidence="3">DUF1468 domain-containing protein</fullName>
    </recommendedName>
</protein>
<feature type="transmembrane region" description="Helical" evidence="2">
    <location>
        <begin position="107"/>
        <end position="140"/>
    </location>
</feature>
<keyword evidence="5" id="KW-1185">Reference proteome</keyword>
<reference evidence="4 5" key="1">
    <citation type="submission" date="2020-07" db="EMBL/GenBank/DDBJ databases">
        <title>Sequencing the genomes of 1000 actinobacteria strains.</title>
        <authorList>
            <person name="Klenk H.-P."/>
        </authorList>
    </citation>
    <scope>NUCLEOTIDE SEQUENCE [LARGE SCALE GENOMIC DNA]</scope>
    <source>
        <strain evidence="4 5">DSM 15664</strain>
    </source>
</reference>
<dbReference type="RefSeq" id="WP_179441927.1">
    <property type="nucleotide sequence ID" value="NZ_BAAALK010000002.1"/>
</dbReference>
<keyword evidence="2" id="KW-0472">Membrane</keyword>
<feature type="transmembrane region" description="Helical" evidence="2">
    <location>
        <begin position="29"/>
        <end position="54"/>
    </location>
</feature>
<feature type="domain" description="DUF1468" evidence="3">
    <location>
        <begin position="42"/>
        <end position="171"/>
    </location>
</feature>
<evidence type="ECO:0000313" key="4">
    <source>
        <dbReference type="EMBL" id="NYJ17147.1"/>
    </source>
</evidence>
<dbReference type="AlphaFoldDB" id="A0A7Z0EA39"/>
<accession>A0A7Z0EA39</accession>
<sequence length="172" mass="17723">MAYDAVLDGTPADPAPISAQPSEPASASLLWRLAGPLCGIAVGAAVVGLAQTIALPAIEGQFSPRWWPQVSGAAIILFSLAAAVRALPADAPMEELEARQPGGVGRILASLGAVAAYGALWHWLDFRIVTVLLVAGLVAISGGRGWAGLVVFPVVVTTVLWVLFSLLLRVPV</sequence>
<evidence type="ECO:0000259" key="3">
    <source>
        <dbReference type="Pfam" id="PF07331"/>
    </source>
</evidence>
<keyword evidence="2" id="KW-1133">Transmembrane helix</keyword>
<feature type="transmembrane region" description="Helical" evidence="2">
    <location>
        <begin position="66"/>
        <end position="87"/>
    </location>
</feature>
<evidence type="ECO:0000313" key="5">
    <source>
        <dbReference type="Proteomes" id="UP000560069"/>
    </source>
</evidence>
<dbReference type="Proteomes" id="UP000560069">
    <property type="component" value="Unassembled WGS sequence"/>
</dbReference>
<comment type="caution">
    <text evidence="4">The sequence shown here is derived from an EMBL/GenBank/DDBJ whole genome shotgun (WGS) entry which is preliminary data.</text>
</comment>
<name>A0A7Z0EA39_9MICC</name>